<dbReference type="Gene3D" id="3.20.20.100">
    <property type="entry name" value="NADP-dependent oxidoreductase domain"/>
    <property type="match status" value="1"/>
</dbReference>
<dbReference type="PANTHER" id="PTHR43364:SF18">
    <property type="entry name" value="OXIDOREDUCTASE"/>
    <property type="match status" value="1"/>
</dbReference>
<dbReference type="PANTHER" id="PTHR43364">
    <property type="entry name" value="NADH-SPECIFIC METHYLGLYOXAL REDUCTASE-RELATED"/>
    <property type="match status" value="1"/>
</dbReference>
<protein>
    <submittedName>
        <fullName evidence="3">Oxidoreductase</fullName>
    </submittedName>
</protein>
<keyword evidence="1" id="KW-0560">Oxidoreductase</keyword>
<dbReference type="Pfam" id="PF00248">
    <property type="entry name" value="Aldo_ket_red"/>
    <property type="match status" value="1"/>
</dbReference>
<dbReference type="InterPro" id="IPR023210">
    <property type="entry name" value="NADP_OxRdtase_dom"/>
</dbReference>
<feature type="domain" description="NADP-dependent oxidoreductase" evidence="2">
    <location>
        <begin position="16"/>
        <end position="314"/>
    </location>
</feature>
<dbReference type="Proteomes" id="UP000271573">
    <property type="component" value="Chromosome"/>
</dbReference>
<dbReference type="EMBL" id="AP019307">
    <property type="protein sequence ID" value="BBH15928.1"/>
    <property type="molecule type" value="Genomic_DNA"/>
</dbReference>
<reference evidence="3 4" key="1">
    <citation type="submission" date="2018-11" db="EMBL/GenBank/DDBJ databases">
        <title>Complete genome sequence of Nocardioides baekrokdamisoli strain KCTC 39748.</title>
        <authorList>
            <person name="Kang S.W."/>
            <person name="Lee K.C."/>
            <person name="Kim K.K."/>
            <person name="Kim J.S."/>
            <person name="Kim D.S."/>
            <person name="Ko S.H."/>
            <person name="Yang S.H."/>
            <person name="Shin Y.K."/>
            <person name="Lee J.S."/>
        </authorList>
    </citation>
    <scope>NUCLEOTIDE SEQUENCE [LARGE SCALE GENOMIC DNA]</scope>
    <source>
        <strain evidence="3 4">KCTC 39748</strain>
    </source>
</reference>
<gene>
    <name evidence="3" type="ORF">Back2_02150</name>
</gene>
<evidence type="ECO:0000313" key="4">
    <source>
        <dbReference type="Proteomes" id="UP000271573"/>
    </source>
</evidence>
<dbReference type="GO" id="GO:0016491">
    <property type="term" value="F:oxidoreductase activity"/>
    <property type="evidence" value="ECO:0007669"/>
    <property type="project" value="UniProtKB-KW"/>
</dbReference>
<dbReference type="OrthoDB" id="3664926at2"/>
<evidence type="ECO:0000313" key="3">
    <source>
        <dbReference type="EMBL" id="BBH15928.1"/>
    </source>
</evidence>
<name>A0A3G9IXC5_9ACTN</name>
<organism evidence="3 4">
    <name type="scientific">Nocardioides baekrokdamisoli</name>
    <dbReference type="NCBI Taxonomy" id="1804624"/>
    <lineage>
        <taxon>Bacteria</taxon>
        <taxon>Bacillati</taxon>
        <taxon>Actinomycetota</taxon>
        <taxon>Actinomycetes</taxon>
        <taxon>Propionibacteriales</taxon>
        <taxon>Nocardioidaceae</taxon>
        <taxon>Nocardioides</taxon>
    </lineage>
</organism>
<dbReference type="FunFam" id="3.20.20.100:FF:000004">
    <property type="entry name" value="Oxidoreductase, aldo/keto reductase"/>
    <property type="match status" value="1"/>
</dbReference>
<accession>A0A3G9IXC5</accession>
<proteinExistence type="predicted"/>
<evidence type="ECO:0000259" key="2">
    <source>
        <dbReference type="Pfam" id="PF00248"/>
    </source>
</evidence>
<keyword evidence="4" id="KW-1185">Reference proteome</keyword>
<dbReference type="AlphaFoldDB" id="A0A3G9IXC5"/>
<sequence length="317" mass="34091">MQQRSLGNTGLKVTDLGLGTWTWARETDEHEARDQLRSYLDAGGNLIDTAAVYGNGASEELLGHLLREVGRREDLVIATKAGVTFRDGDRSKRELDTSRKAILETLDASLKRLQLDHVDLWQMHVWSDNAPIEETLAAMDDAVRSGRVMYAGISNYNAWQTAQAATLQSVLGRTPLASTQVQYSLLDRRVEESILPAAAATGLGVLAWSPLASGALTGKYRSGTPSDSRGATDEYGPRIEAYLDDHGRGVVEAVCRAADGLGWTPTEVALAWVRDRPGMTAPLLGARTAAQLKAALSVADKALPPELVAALDDVSAE</sequence>
<dbReference type="InterPro" id="IPR036812">
    <property type="entry name" value="NAD(P)_OxRdtase_dom_sf"/>
</dbReference>
<dbReference type="SUPFAM" id="SSF51430">
    <property type="entry name" value="NAD(P)-linked oxidoreductase"/>
    <property type="match status" value="1"/>
</dbReference>
<dbReference type="KEGG" id="nbe:Back2_02150"/>
<dbReference type="GO" id="GO:0005829">
    <property type="term" value="C:cytosol"/>
    <property type="evidence" value="ECO:0007669"/>
    <property type="project" value="TreeGrafter"/>
</dbReference>
<evidence type="ECO:0000256" key="1">
    <source>
        <dbReference type="ARBA" id="ARBA00023002"/>
    </source>
</evidence>
<dbReference type="InterPro" id="IPR050523">
    <property type="entry name" value="AKR_Detox_Biosynth"/>
</dbReference>
<dbReference type="RefSeq" id="WP_125565960.1">
    <property type="nucleotide sequence ID" value="NZ_AP019307.1"/>
</dbReference>